<protein>
    <submittedName>
        <fullName evidence="1">2-dehydro-3-deoxygalactonokinase</fullName>
    </submittedName>
</protein>
<dbReference type="Gene3D" id="3.30.420.310">
    <property type="entry name" value="2-keto-3-deoxy-galactonokinase, C-terminal domain"/>
    <property type="match status" value="1"/>
</dbReference>
<dbReference type="AlphaFoldDB" id="A0A1G7PC80"/>
<keyword evidence="1" id="KW-0808">Transferase</keyword>
<name>A0A1G7PC80_9RHOB</name>
<organism evidence="1 2">
    <name type="scientific">Sulfitobacter delicatus</name>
    <dbReference type="NCBI Taxonomy" id="218672"/>
    <lineage>
        <taxon>Bacteria</taxon>
        <taxon>Pseudomonadati</taxon>
        <taxon>Pseudomonadota</taxon>
        <taxon>Alphaproteobacteria</taxon>
        <taxon>Rhodobacterales</taxon>
        <taxon>Roseobacteraceae</taxon>
        <taxon>Sulfitobacter</taxon>
    </lineage>
</organism>
<dbReference type="InterPro" id="IPR042257">
    <property type="entry name" value="DGOK_C"/>
</dbReference>
<sequence>MAEAAQADWLAVEWLDGHLSVWAMQGSAVLDSCEGAASVDSLESFIDALSSLTADLQVPRRLPVFVAGLPVTWSEATPRPVPCDAIAPDTVAVKTESFDLQIIPGLRQREPSGLLQGAETRIAGFLSLNKDWDGVICLPGATSVWAQISAGEVVSFQSFLTGELIAILGAEGPAPKDTALDDTAFDEALSDGLSRPERLAGRLASLRADRALGEMPGPTAQARLAGTLIGAELAAARAYWLGQTLAVIGPEAEASLYMRALAQQGAPATQADAKRMALAGICAVRRGKAD</sequence>
<dbReference type="Pfam" id="PF05035">
    <property type="entry name" value="DGOK"/>
    <property type="match status" value="1"/>
</dbReference>
<keyword evidence="2" id="KW-1185">Reference proteome</keyword>
<dbReference type="Proteomes" id="UP000199399">
    <property type="component" value="Unassembled WGS sequence"/>
</dbReference>
<gene>
    <name evidence="1" type="ORF">SAMN04489759_103287</name>
</gene>
<dbReference type="GO" id="GO:0034194">
    <property type="term" value="P:D-galactonate catabolic process"/>
    <property type="evidence" value="ECO:0007669"/>
    <property type="project" value="InterPro"/>
</dbReference>
<evidence type="ECO:0000313" key="2">
    <source>
        <dbReference type="Proteomes" id="UP000199399"/>
    </source>
</evidence>
<keyword evidence="1" id="KW-0418">Kinase</keyword>
<dbReference type="GO" id="GO:0008671">
    <property type="term" value="F:2-dehydro-3-deoxygalactonokinase activity"/>
    <property type="evidence" value="ECO:0007669"/>
    <property type="project" value="InterPro"/>
</dbReference>
<dbReference type="RefSeq" id="WP_167356386.1">
    <property type="nucleotide sequence ID" value="NZ_FNBP01000003.1"/>
</dbReference>
<dbReference type="EMBL" id="FNBP01000003">
    <property type="protein sequence ID" value="SDF83895.1"/>
    <property type="molecule type" value="Genomic_DNA"/>
</dbReference>
<dbReference type="InterPro" id="IPR007729">
    <property type="entry name" value="DGOK"/>
</dbReference>
<proteinExistence type="predicted"/>
<accession>A0A1G7PC80</accession>
<dbReference type="STRING" id="218672.SAMN04489759_103287"/>
<evidence type="ECO:0000313" key="1">
    <source>
        <dbReference type="EMBL" id="SDF83895.1"/>
    </source>
</evidence>
<reference evidence="2" key="1">
    <citation type="submission" date="2016-10" db="EMBL/GenBank/DDBJ databases">
        <authorList>
            <person name="Varghese N."/>
            <person name="Submissions S."/>
        </authorList>
    </citation>
    <scope>NUCLEOTIDE SEQUENCE [LARGE SCALE GENOMIC DNA]</scope>
    <source>
        <strain evidence="2">DSM 16477</strain>
    </source>
</reference>